<reference evidence="2 3" key="1">
    <citation type="submission" date="2017-12" db="EMBL/GenBank/DDBJ databases">
        <authorList>
            <person name="Pombert J.-F."/>
            <person name="Haag K.L."/>
            <person name="Ebert D."/>
        </authorList>
    </citation>
    <scope>NUCLEOTIDE SEQUENCE [LARGE SCALE GENOMIC DNA]</scope>
    <source>
        <strain evidence="2">IL-BN-2</strain>
    </source>
</reference>
<dbReference type="VEuPathDB" id="MicrosporidiaDB:CWI39_0255p0040"/>
<keyword evidence="1" id="KW-0472">Membrane</keyword>
<dbReference type="AlphaFoldDB" id="A0A4Q9LL92"/>
<dbReference type="VEuPathDB" id="MicrosporidiaDB:CWI36_1725p0010"/>
<evidence type="ECO:0000313" key="2">
    <source>
        <dbReference type="EMBL" id="TBU07890.1"/>
    </source>
</evidence>
<organism evidence="2 3">
    <name type="scientific">Hamiltosporidium magnivora</name>
    <dbReference type="NCBI Taxonomy" id="148818"/>
    <lineage>
        <taxon>Eukaryota</taxon>
        <taxon>Fungi</taxon>
        <taxon>Fungi incertae sedis</taxon>
        <taxon>Microsporidia</taxon>
        <taxon>Dubosqiidae</taxon>
        <taxon>Hamiltosporidium</taxon>
    </lineage>
</organism>
<keyword evidence="1" id="KW-1133">Transmembrane helix</keyword>
<evidence type="ECO:0000256" key="1">
    <source>
        <dbReference type="SAM" id="Phobius"/>
    </source>
</evidence>
<gene>
    <name evidence="2" type="ORF">CWI39_0255p0040</name>
</gene>
<feature type="transmembrane region" description="Helical" evidence="1">
    <location>
        <begin position="118"/>
        <end position="143"/>
    </location>
</feature>
<dbReference type="Proteomes" id="UP000293045">
    <property type="component" value="Unassembled WGS sequence"/>
</dbReference>
<name>A0A4Q9LL92_9MICR</name>
<dbReference type="EMBL" id="PIXR01000255">
    <property type="protein sequence ID" value="TBU07890.1"/>
    <property type="molecule type" value="Genomic_DNA"/>
</dbReference>
<accession>A0A4Q9LL92</accession>
<comment type="caution">
    <text evidence="2">The sequence shown here is derived from an EMBL/GenBank/DDBJ whole genome shotgun (WGS) entry which is preliminary data.</text>
</comment>
<protein>
    <submittedName>
        <fullName evidence="2">Uncharacterized protein</fullName>
    </submittedName>
</protein>
<feature type="transmembrane region" description="Helical" evidence="1">
    <location>
        <begin position="149"/>
        <end position="168"/>
    </location>
</feature>
<proteinExistence type="predicted"/>
<evidence type="ECO:0000313" key="3">
    <source>
        <dbReference type="Proteomes" id="UP000293045"/>
    </source>
</evidence>
<keyword evidence="1" id="KW-0812">Transmembrane</keyword>
<sequence>MKHIFIAVRIIDNIFEEKLHLRKSLLPIFYIIFDISRIILKLVRPALIQEDGCHIFDRNKRRWNIITVIYRIIGIKRKDPFMTLEIFRKIGDIRSNGNDLTKKIFVSIKNIQLIFRSLLLFVFIISRMFFDFNFIFILIKYLYLINIDYRLIFIEILLMEIIIFSSRIELKLIISVISFVRKCDDILIFSNTLFRNTNVLLRILFKAQTLAYQKTALENITFYDITFFILKIIKKKIDIIIFLNKILKTVLEIINDINTNLMHLEQFLKSSYKLNY</sequence>